<dbReference type="NCBIfam" id="TIGR01528">
    <property type="entry name" value="NMN_trans_PnuC"/>
    <property type="match status" value="1"/>
</dbReference>
<comment type="subcellular location">
    <subcellularLocation>
        <location evidence="2">Cell membrane</location>
        <topology evidence="2">Multi-pass membrane protein</topology>
    </subcellularLocation>
</comment>
<proteinExistence type="inferred from homology"/>
<evidence type="ECO:0000256" key="7">
    <source>
        <dbReference type="ARBA" id="ARBA00022692"/>
    </source>
</evidence>
<organism evidence="11 12">
    <name type="scientific">Pseudoalteromonas denitrificans DSM 6059</name>
    <dbReference type="NCBI Taxonomy" id="1123010"/>
    <lineage>
        <taxon>Bacteria</taxon>
        <taxon>Pseudomonadati</taxon>
        <taxon>Pseudomonadota</taxon>
        <taxon>Gammaproteobacteria</taxon>
        <taxon>Alteromonadales</taxon>
        <taxon>Pseudoalteromonadaceae</taxon>
        <taxon>Pseudoalteromonas</taxon>
    </lineage>
</organism>
<dbReference type="EMBL" id="FOLO01000011">
    <property type="protein sequence ID" value="SFC53940.1"/>
    <property type="molecule type" value="Genomic_DNA"/>
</dbReference>
<dbReference type="PANTHER" id="PTHR36122">
    <property type="entry name" value="NICOTINAMIDE RIBOSIDE TRANSPORTER PNUC"/>
    <property type="match status" value="1"/>
</dbReference>
<gene>
    <name evidence="11" type="ORF">SAMN02745724_01920</name>
</gene>
<dbReference type="GO" id="GO:0034257">
    <property type="term" value="F:nicotinamide riboside transmembrane transporter activity"/>
    <property type="evidence" value="ECO:0007669"/>
    <property type="project" value="InterPro"/>
</dbReference>
<protein>
    <recommendedName>
        <fullName evidence="4">Nicotinamide riboside transporter PnuC</fullName>
    </recommendedName>
</protein>
<feature type="transmembrane region" description="Helical" evidence="10">
    <location>
        <begin position="44"/>
        <end position="64"/>
    </location>
</feature>
<evidence type="ECO:0000313" key="11">
    <source>
        <dbReference type="EMBL" id="SFC53940.1"/>
    </source>
</evidence>
<dbReference type="RefSeq" id="WP_245763787.1">
    <property type="nucleotide sequence ID" value="NZ_FOLO01000011.1"/>
</dbReference>
<comment type="function">
    <text evidence="1">Required for nicotinamide riboside transport across the inner membrane.</text>
</comment>
<comment type="similarity">
    <text evidence="3">Belongs to the nicotinamide ribonucleoside (NR) uptake permease (TC 4.B.1) family.</text>
</comment>
<dbReference type="Pfam" id="PF04973">
    <property type="entry name" value="NMN_transporter"/>
    <property type="match status" value="1"/>
</dbReference>
<dbReference type="GO" id="GO:0005886">
    <property type="term" value="C:plasma membrane"/>
    <property type="evidence" value="ECO:0007669"/>
    <property type="project" value="UniProtKB-SubCell"/>
</dbReference>
<feature type="transmembrane region" description="Helical" evidence="10">
    <location>
        <begin position="20"/>
        <end position="37"/>
    </location>
</feature>
<sequence length="224" mass="26476">MNDLNWVQVIAKTLSGFTAMSHWEFIAVGLSMAYIFLAIKENLWCWPAAFLSTFIYTVLFFNGALLMESLLNFYYMFMAVYGWYAWHKHTRKQGSDIKVEMAIRSWRVQRHFKIILITTLISIIIGYIMSNYTYADFAYLDSFTTCFAVVTTYLVTQKVLENWLYWIVIDGASIYLYVEKGYYPTVVLFVCYTVMAAWGFSTWYQEYEKNKIDERDNQDMKNAI</sequence>
<keyword evidence="8 10" id="KW-1133">Transmembrane helix</keyword>
<feature type="transmembrane region" description="Helical" evidence="10">
    <location>
        <begin position="184"/>
        <end position="204"/>
    </location>
</feature>
<dbReference type="AlphaFoldDB" id="A0A1I1K8S3"/>
<keyword evidence="5" id="KW-0813">Transport</keyword>
<feature type="transmembrane region" description="Helical" evidence="10">
    <location>
        <begin position="114"/>
        <end position="132"/>
    </location>
</feature>
<dbReference type="InterPro" id="IPR006419">
    <property type="entry name" value="NMN_transpt_PnuC"/>
</dbReference>
<evidence type="ECO:0000256" key="8">
    <source>
        <dbReference type="ARBA" id="ARBA00022989"/>
    </source>
</evidence>
<keyword evidence="6" id="KW-1003">Cell membrane</keyword>
<dbReference type="Proteomes" id="UP000198862">
    <property type="component" value="Unassembled WGS sequence"/>
</dbReference>
<keyword evidence="7 10" id="KW-0812">Transmembrane</keyword>
<name>A0A1I1K8S3_9GAMM</name>
<feature type="transmembrane region" description="Helical" evidence="10">
    <location>
        <begin position="70"/>
        <end position="86"/>
    </location>
</feature>
<evidence type="ECO:0000256" key="9">
    <source>
        <dbReference type="ARBA" id="ARBA00023136"/>
    </source>
</evidence>
<dbReference type="STRING" id="1123010.SAMN02745724_01920"/>
<evidence type="ECO:0000256" key="3">
    <source>
        <dbReference type="ARBA" id="ARBA00006669"/>
    </source>
</evidence>
<evidence type="ECO:0000313" key="12">
    <source>
        <dbReference type="Proteomes" id="UP000198862"/>
    </source>
</evidence>
<evidence type="ECO:0000256" key="6">
    <source>
        <dbReference type="ARBA" id="ARBA00022475"/>
    </source>
</evidence>
<keyword evidence="9 10" id="KW-0472">Membrane</keyword>
<reference evidence="11 12" key="1">
    <citation type="submission" date="2016-10" db="EMBL/GenBank/DDBJ databases">
        <authorList>
            <person name="de Groot N.N."/>
        </authorList>
    </citation>
    <scope>NUCLEOTIDE SEQUENCE [LARGE SCALE GENOMIC DNA]</scope>
    <source>
        <strain evidence="11 12">DSM 6059</strain>
    </source>
</reference>
<keyword evidence="12" id="KW-1185">Reference proteome</keyword>
<accession>A0A1I1K8S3</accession>
<evidence type="ECO:0000256" key="4">
    <source>
        <dbReference type="ARBA" id="ARBA00017522"/>
    </source>
</evidence>
<evidence type="ECO:0000256" key="1">
    <source>
        <dbReference type="ARBA" id="ARBA00002672"/>
    </source>
</evidence>
<evidence type="ECO:0000256" key="5">
    <source>
        <dbReference type="ARBA" id="ARBA00022448"/>
    </source>
</evidence>
<dbReference type="PANTHER" id="PTHR36122:SF2">
    <property type="entry name" value="NICOTINAMIDE RIBOSIDE TRANSPORTER PNUC"/>
    <property type="match status" value="1"/>
</dbReference>
<evidence type="ECO:0000256" key="10">
    <source>
        <dbReference type="SAM" id="Phobius"/>
    </source>
</evidence>
<evidence type="ECO:0000256" key="2">
    <source>
        <dbReference type="ARBA" id="ARBA00004651"/>
    </source>
</evidence>